<dbReference type="InterPro" id="IPR050583">
    <property type="entry name" value="Mycobacterial_A85_antigen"/>
</dbReference>
<dbReference type="OrthoDB" id="9777383at2"/>
<dbReference type="Gene3D" id="3.40.50.1820">
    <property type="entry name" value="alpha/beta hydrolase"/>
    <property type="match status" value="1"/>
</dbReference>
<keyword evidence="2" id="KW-1185">Reference proteome</keyword>
<name>A0A4Q9DTQ9_9BACL</name>
<dbReference type="PANTHER" id="PTHR48098">
    <property type="entry name" value="ENTEROCHELIN ESTERASE-RELATED"/>
    <property type="match status" value="1"/>
</dbReference>
<proteinExistence type="predicted"/>
<dbReference type="InterPro" id="IPR000801">
    <property type="entry name" value="Esterase-like"/>
</dbReference>
<dbReference type="Pfam" id="PF00756">
    <property type="entry name" value="Esterase"/>
    <property type="match status" value="1"/>
</dbReference>
<dbReference type="AlphaFoldDB" id="A0A4Q9DTQ9"/>
<accession>A0A4Q9DTQ9</accession>
<dbReference type="GO" id="GO:0016747">
    <property type="term" value="F:acyltransferase activity, transferring groups other than amino-acyl groups"/>
    <property type="evidence" value="ECO:0007669"/>
    <property type="project" value="TreeGrafter"/>
</dbReference>
<dbReference type="SUPFAM" id="SSF53474">
    <property type="entry name" value="alpha/beta-Hydrolases"/>
    <property type="match status" value="1"/>
</dbReference>
<dbReference type="InterPro" id="IPR029058">
    <property type="entry name" value="AB_hydrolase_fold"/>
</dbReference>
<dbReference type="Proteomes" id="UP000293142">
    <property type="component" value="Unassembled WGS sequence"/>
</dbReference>
<protein>
    <submittedName>
        <fullName evidence="1">Esterase family protein</fullName>
    </submittedName>
</protein>
<dbReference type="PANTHER" id="PTHR48098:SF1">
    <property type="entry name" value="DIACYLGLYCEROL ACYLTRANSFERASE_MYCOLYLTRANSFERASE AG85A"/>
    <property type="match status" value="1"/>
</dbReference>
<organism evidence="1 2">
    <name type="scientific">Paenibacillus thalictri</name>
    <dbReference type="NCBI Taxonomy" id="2527873"/>
    <lineage>
        <taxon>Bacteria</taxon>
        <taxon>Bacillati</taxon>
        <taxon>Bacillota</taxon>
        <taxon>Bacilli</taxon>
        <taxon>Bacillales</taxon>
        <taxon>Paenibacillaceae</taxon>
        <taxon>Paenibacillus</taxon>
    </lineage>
</organism>
<comment type="caution">
    <text evidence="1">The sequence shown here is derived from an EMBL/GenBank/DDBJ whole genome shotgun (WGS) entry which is preliminary data.</text>
</comment>
<sequence length="266" mass="30097">MTVQYAAFFSGALFSRKVCCVYIPPGYETSDQSYPVVYLLHGLYGCQLDWTQKGSAAQTLDRLIQSGELRECIVVMPSDGEAGHGTFYMDWYDGTGNFEQYFVYDLVPYIDRHYRTVADRNHRVIAGLSMGGFGSCYLALRHPELFGAAASLSGALGSVSGMEEKMFDRSQFPRMTGPAAGPYARERDLHQLASNEAANPQRPSIYFNCGTEDYLFAMNTSFKQHLDSIGYAYEYESFPGEHNWDYWTEHLPDALRFLESWLAKQI</sequence>
<reference evidence="1 2" key="1">
    <citation type="submission" date="2019-02" db="EMBL/GenBank/DDBJ databases">
        <title>Paenibacillus sp. nov., isolated from surface-sterilized tissue of Thalictrum simplex L.</title>
        <authorList>
            <person name="Tuo L."/>
        </authorList>
    </citation>
    <scope>NUCLEOTIDE SEQUENCE [LARGE SCALE GENOMIC DNA]</scope>
    <source>
        <strain evidence="1 2">N2SHLJ1</strain>
    </source>
</reference>
<gene>
    <name evidence="1" type="ORF">EYB31_07725</name>
</gene>
<dbReference type="RefSeq" id="WP_131012713.1">
    <property type="nucleotide sequence ID" value="NZ_SIRE01000005.1"/>
</dbReference>
<evidence type="ECO:0000313" key="1">
    <source>
        <dbReference type="EMBL" id="TBL80298.1"/>
    </source>
</evidence>
<dbReference type="EMBL" id="SIRE01000005">
    <property type="protein sequence ID" value="TBL80298.1"/>
    <property type="molecule type" value="Genomic_DNA"/>
</dbReference>
<evidence type="ECO:0000313" key="2">
    <source>
        <dbReference type="Proteomes" id="UP000293142"/>
    </source>
</evidence>